<evidence type="ECO:0000313" key="2">
    <source>
        <dbReference type="Proteomes" id="UP001314229"/>
    </source>
</evidence>
<accession>A0AAV1PER5</accession>
<keyword evidence="1" id="KW-0675">Receptor</keyword>
<comment type="caution">
    <text evidence="1">The sequence shown here is derived from an EMBL/GenBank/DDBJ whole genome shotgun (WGS) entry which is preliminary data.</text>
</comment>
<reference evidence="1 2" key="1">
    <citation type="submission" date="2024-01" db="EMBL/GenBank/DDBJ databases">
        <authorList>
            <person name="Alioto T."/>
            <person name="Alioto T."/>
            <person name="Gomez Garrido J."/>
        </authorList>
    </citation>
    <scope>NUCLEOTIDE SEQUENCE [LARGE SCALE GENOMIC DNA]</scope>
</reference>
<dbReference type="Proteomes" id="UP001314229">
    <property type="component" value="Unassembled WGS sequence"/>
</dbReference>
<dbReference type="AlphaFoldDB" id="A0AAV1PER5"/>
<proteinExistence type="predicted"/>
<dbReference type="EMBL" id="CAWUFR010000156">
    <property type="protein sequence ID" value="CAK6970402.1"/>
    <property type="molecule type" value="Genomic_DNA"/>
</dbReference>
<protein>
    <submittedName>
        <fullName evidence="1">Glutamate receptor-interacting protein 2-like isoform X3</fullName>
    </submittedName>
</protein>
<evidence type="ECO:0000313" key="1">
    <source>
        <dbReference type="EMBL" id="CAK6970402.1"/>
    </source>
</evidence>
<gene>
    <name evidence="1" type="ORF">FSCOSCO3_A007547</name>
</gene>
<keyword evidence="2" id="KW-1185">Reference proteome</keyword>
<name>A0AAV1PER5_SCOSC</name>
<organism evidence="1 2">
    <name type="scientific">Scomber scombrus</name>
    <name type="common">Atlantic mackerel</name>
    <name type="synonym">Scomber vernalis</name>
    <dbReference type="NCBI Taxonomy" id="13677"/>
    <lineage>
        <taxon>Eukaryota</taxon>
        <taxon>Metazoa</taxon>
        <taxon>Chordata</taxon>
        <taxon>Craniata</taxon>
        <taxon>Vertebrata</taxon>
        <taxon>Euteleostomi</taxon>
        <taxon>Actinopterygii</taxon>
        <taxon>Neopterygii</taxon>
        <taxon>Teleostei</taxon>
        <taxon>Neoteleostei</taxon>
        <taxon>Acanthomorphata</taxon>
        <taxon>Pelagiaria</taxon>
        <taxon>Scombriformes</taxon>
        <taxon>Scombridae</taxon>
        <taxon>Scomber</taxon>
    </lineage>
</organism>
<sequence>MPGWRRNLTFCLQRMHEEGASDAPIRLESMLAVMQVLAVLLQMLPPAGSHQPTQHSQYGCGVH</sequence>